<dbReference type="InterPro" id="IPR018704">
    <property type="entry name" value="SecYEG/CpoB_TPR"/>
</dbReference>
<keyword evidence="6" id="KW-0143">Chaperone</keyword>
<evidence type="ECO:0000256" key="9">
    <source>
        <dbReference type="SAM" id="Phobius"/>
    </source>
</evidence>
<evidence type="ECO:0000256" key="5">
    <source>
        <dbReference type="ARBA" id="ARBA00023136"/>
    </source>
</evidence>
<evidence type="ECO:0000256" key="7">
    <source>
        <dbReference type="ARBA" id="ARBA00024197"/>
    </source>
</evidence>
<protein>
    <recommendedName>
        <fullName evidence="8">Ancillary SecYEG translocon subunit</fullName>
    </recommendedName>
</protein>
<evidence type="ECO:0000256" key="6">
    <source>
        <dbReference type="ARBA" id="ARBA00023186"/>
    </source>
</evidence>
<accession>A0A381TKF4</accession>
<dbReference type="PANTHER" id="PTHR38035:SF1">
    <property type="entry name" value="ANCILLARY SECYEG TRANSLOCON SUBUNIT"/>
    <property type="match status" value="1"/>
</dbReference>
<feature type="domain" description="Ancillary SecYEG translocon subunit/Cell division coordinator CpoB TPR" evidence="10">
    <location>
        <begin position="15"/>
        <end position="208"/>
    </location>
</feature>
<reference evidence="11" key="1">
    <citation type="submission" date="2018-05" db="EMBL/GenBank/DDBJ databases">
        <authorList>
            <person name="Lanie J.A."/>
            <person name="Ng W.-L."/>
            <person name="Kazmierczak K.M."/>
            <person name="Andrzejewski T.M."/>
            <person name="Davidsen T.M."/>
            <person name="Wayne K.J."/>
            <person name="Tettelin H."/>
            <person name="Glass J.I."/>
            <person name="Rusch D."/>
            <person name="Podicherti R."/>
            <person name="Tsui H.-C.T."/>
            <person name="Winkler M.E."/>
        </authorList>
    </citation>
    <scope>NUCLEOTIDE SEQUENCE</scope>
</reference>
<keyword evidence="3 9" id="KW-0812">Transmembrane</keyword>
<evidence type="ECO:0000259" key="10">
    <source>
        <dbReference type="Pfam" id="PF09976"/>
    </source>
</evidence>
<dbReference type="AlphaFoldDB" id="A0A381TKF4"/>
<dbReference type="EMBL" id="UINC01004455">
    <property type="protein sequence ID" value="SVA14453.1"/>
    <property type="molecule type" value="Genomic_DNA"/>
</dbReference>
<sequence length="223" mass="25845">MDYNLTDQQQAELIKNWLKENAKFLSAVLILGLSGFFGGQYYRESNLKQTEMASKLFSEMEYSVRLKRISQSQSLLQQIDNDFADTPYQDQGHLLMSKLFIDATEYDNAIIQLEFLLDNSEEESLQHISRLRIARIKLQQNFLDEALTTLQTESMGTFEAKYEEIKGDIYSEKGDLLQARESYRRALDLMLPGNFDYDFIQIKLKDIQNKESLGSVDTEEDTA</sequence>
<keyword evidence="5 9" id="KW-0472">Membrane</keyword>
<keyword evidence="2" id="KW-1003">Cell membrane</keyword>
<dbReference type="Gene3D" id="1.25.40.10">
    <property type="entry name" value="Tetratricopeptide repeat domain"/>
    <property type="match status" value="1"/>
</dbReference>
<dbReference type="GO" id="GO:0005886">
    <property type="term" value="C:plasma membrane"/>
    <property type="evidence" value="ECO:0007669"/>
    <property type="project" value="UniProtKB-SubCell"/>
</dbReference>
<evidence type="ECO:0000256" key="3">
    <source>
        <dbReference type="ARBA" id="ARBA00022692"/>
    </source>
</evidence>
<comment type="subcellular location">
    <subcellularLocation>
        <location evidence="1">Cell membrane</location>
        <topology evidence="1">Single-pass type II membrane protein</topology>
    </subcellularLocation>
</comment>
<evidence type="ECO:0000256" key="1">
    <source>
        <dbReference type="ARBA" id="ARBA00004401"/>
    </source>
</evidence>
<proteinExistence type="inferred from homology"/>
<gene>
    <name evidence="11" type="ORF">METZ01_LOCUS67307</name>
</gene>
<dbReference type="InterPro" id="IPR026039">
    <property type="entry name" value="YfgM"/>
</dbReference>
<dbReference type="Pfam" id="PF09976">
    <property type="entry name" value="TPR_21"/>
    <property type="match status" value="1"/>
</dbReference>
<name>A0A381TKF4_9ZZZZ</name>
<dbReference type="SUPFAM" id="SSF48452">
    <property type="entry name" value="TPR-like"/>
    <property type="match status" value="1"/>
</dbReference>
<comment type="similarity">
    <text evidence="7">Belongs to the YfgM family.</text>
</comment>
<evidence type="ECO:0000256" key="8">
    <source>
        <dbReference type="ARBA" id="ARBA00024235"/>
    </source>
</evidence>
<dbReference type="PANTHER" id="PTHR38035">
    <property type="entry name" value="UPF0070 PROTEIN YFGM"/>
    <property type="match status" value="1"/>
</dbReference>
<dbReference type="GO" id="GO:0044877">
    <property type="term" value="F:protein-containing complex binding"/>
    <property type="evidence" value="ECO:0007669"/>
    <property type="project" value="InterPro"/>
</dbReference>
<organism evidence="11">
    <name type="scientific">marine metagenome</name>
    <dbReference type="NCBI Taxonomy" id="408172"/>
    <lineage>
        <taxon>unclassified sequences</taxon>
        <taxon>metagenomes</taxon>
        <taxon>ecological metagenomes</taxon>
    </lineage>
</organism>
<evidence type="ECO:0000313" key="11">
    <source>
        <dbReference type="EMBL" id="SVA14453.1"/>
    </source>
</evidence>
<keyword evidence="4 9" id="KW-1133">Transmembrane helix</keyword>
<evidence type="ECO:0000256" key="2">
    <source>
        <dbReference type="ARBA" id="ARBA00022475"/>
    </source>
</evidence>
<evidence type="ECO:0000256" key="4">
    <source>
        <dbReference type="ARBA" id="ARBA00022989"/>
    </source>
</evidence>
<dbReference type="PIRSF" id="PIRSF006170">
    <property type="entry name" value="YfgM"/>
    <property type="match status" value="1"/>
</dbReference>
<dbReference type="InterPro" id="IPR011990">
    <property type="entry name" value="TPR-like_helical_dom_sf"/>
</dbReference>
<feature type="transmembrane region" description="Helical" evidence="9">
    <location>
        <begin position="24"/>
        <end position="42"/>
    </location>
</feature>